<name>A0ABY9I0K6_9ACTN</name>
<evidence type="ECO:0000313" key="3">
    <source>
        <dbReference type="Proteomes" id="UP001229952"/>
    </source>
</evidence>
<reference evidence="2 3" key="1">
    <citation type="submission" date="2023-03" db="EMBL/GenBank/DDBJ databases">
        <title>Isolation and description of six Streptomyces strains from soil environments, able to metabolize different microbial glucans.</title>
        <authorList>
            <person name="Widen T."/>
            <person name="Larsbrink J."/>
        </authorList>
    </citation>
    <scope>NUCLEOTIDE SEQUENCE [LARGE SCALE GENOMIC DNA]</scope>
    <source>
        <strain evidence="2 3">Mut2</strain>
    </source>
</reference>
<keyword evidence="1" id="KW-0175">Coiled coil</keyword>
<evidence type="ECO:0000313" key="2">
    <source>
        <dbReference type="EMBL" id="WLQ40360.1"/>
    </source>
</evidence>
<dbReference type="EMBL" id="CP120992">
    <property type="protein sequence ID" value="WLQ40360.1"/>
    <property type="molecule type" value="Genomic_DNA"/>
</dbReference>
<evidence type="ECO:0000256" key="1">
    <source>
        <dbReference type="SAM" id="Coils"/>
    </source>
</evidence>
<proteinExistence type="predicted"/>
<sequence>MSELQLTHLTYCGANLPRAQIVFGPELTVVYGTSDTGKSFIVKSIEYMMGGADLAMVPEGDGYTQILLGLLMPDGSPLTLLRAPDSNSIFLYHSDLRDLVMDMPDASVTAVHNARSRNSLSIHLLHALGLDEILIRKNEAGGTRPLALSDLLHLSLITENRMVGDVPPVLRTGTANTRTAELSVMRFLVTGEGDPAVDTGPNAGQRRVHKGQVQLLDQLVLDLSSKLVTQENERQLRDRLIRIRTALDEQSAPLRQVNASHREAVDARMETARELATLDERLIEVNDLLGRFKLLEAQYHSDLERLAMVNEAGSILGYFKVGTCPFCGAERQHQQPNHRVEETTQLHTAVEAEAAKTTALLTDLLPTIADLDGEQTALISRRVAAQSDIGVWDQIIADLEGGIAELRSDVDELVEERSVVERELELQARIAELDDKRARLVGEGAVAATRPTQHIPTATVGAFDSILQQTLNAWQVPAADHAEYDQYYAEIRAGGRKRIERGKGMRSVLHSAFTTALARFCMDRDLHHLGFVVLDSPVVTYRDPEPDDIDDVELTSTVVDRFYKDMLSFPGQAIIIENGDPPTKVLSEAVTYHFTGTTSGRAGFFPASMRGSGR</sequence>
<gene>
    <name evidence="2" type="ORF">P8A22_10330</name>
</gene>
<feature type="coiled-coil region" evidence="1">
    <location>
        <begin position="396"/>
        <end position="423"/>
    </location>
</feature>
<keyword evidence="3" id="KW-1185">Reference proteome</keyword>
<dbReference type="RefSeq" id="WP_306086773.1">
    <property type="nucleotide sequence ID" value="NZ_CP120992.1"/>
</dbReference>
<evidence type="ECO:0008006" key="4">
    <source>
        <dbReference type="Google" id="ProtNLM"/>
    </source>
</evidence>
<accession>A0ABY9I0K6</accession>
<protein>
    <recommendedName>
        <fullName evidence="4">Rad50/SbcC-type AAA domain-containing protein</fullName>
    </recommendedName>
</protein>
<organism evidence="2 3">
    <name type="scientific">Streptomyces laculatispora</name>
    <dbReference type="NCBI Taxonomy" id="887464"/>
    <lineage>
        <taxon>Bacteria</taxon>
        <taxon>Bacillati</taxon>
        <taxon>Actinomycetota</taxon>
        <taxon>Actinomycetes</taxon>
        <taxon>Kitasatosporales</taxon>
        <taxon>Streptomycetaceae</taxon>
        <taxon>Streptomyces</taxon>
    </lineage>
</organism>
<dbReference type="Proteomes" id="UP001229952">
    <property type="component" value="Chromosome"/>
</dbReference>